<dbReference type="SUPFAM" id="SSF46689">
    <property type="entry name" value="Homeodomain-like"/>
    <property type="match status" value="1"/>
</dbReference>
<dbReference type="SMART" id="SM00342">
    <property type="entry name" value="HTH_ARAC"/>
    <property type="match status" value="1"/>
</dbReference>
<dbReference type="InterPro" id="IPR018062">
    <property type="entry name" value="HTH_AraC-typ_CS"/>
</dbReference>
<dbReference type="Pfam" id="PF12833">
    <property type="entry name" value="HTH_18"/>
    <property type="match status" value="1"/>
</dbReference>
<dbReference type="EMBL" id="JAFEUP010000001">
    <property type="protein sequence ID" value="MBM7060145.1"/>
    <property type="molecule type" value="Genomic_DNA"/>
</dbReference>
<keyword evidence="3" id="KW-0804">Transcription</keyword>
<accession>A0ABS2IAV9</accession>
<keyword evidence="2" id="KW-0238">DNA-binding</keyword>
<dbReference type="Gene3D" id="1.10.10.60">
    <property type="entry name" value="Homeodomain-like"/>
    <property type="match status" value="1"/>
</dbReference>
<sequence length="258" mass="29113">MLIEYPLHGRLAAIAVDYRDGQHVAVHRHQQAQFLYAASGLMRLVTAQGAWIIPPTRAVWIPPEVEHEIFMSGAVRMRTLFIPETADAGGFSACQVLAVTALLRELILRAIQLQHADDHASYPLVQELILREIAALERLPLHLPMPVDRRLQAICLRLLQQPQHPHTLEDWSQEVGASSRTLARLFRQELQMSFQEWRQQLRLTEALPRLLAGDSVQGVARDLGYGSARAFSAMFRRLLGENPREYVQALGRLSALKG</sequence>
<protein>
    <submittedName>
        <fullName evidence="5">Helix-turn-helix transcriptional regulator</fullName>
    </submittedName>
</protein>
<dbReference type="InterPro" id="IPR014710">
    <property type="entry name" value="RmlC-like_jellyroll"/>
</dbReference>
<dbReference type="RefSeq" id="WP_204915225.1">
    <property type="nucleotide sequence ID" value="NZ_JAFEUP010000001.1"/>
</dbReference>
<keyword evidence="6" id="KW-1185">Reference proteome</keyword>
<reference evidence="5 6" key="1">
    <citation type="submission" date="2021-02" db="EMBL/GenBank/DDBJ databases">
        <authorList>
            <person name="Lee D.-H."/>
        </authorList>
    </citation>
    <scope>NUCLEOTIDE SEQUENCE [LARGE SCALE GENOMIC DNA]</scope>
    <source>
        <strain evidence="5 6">UL073</strain>
    </source>
</reference>
<evidence type="ECO:0000256" key="3">
    <source>
        <dbReference type="ARBA" id="ARBA00023163"/>
    </source>
</evidence>
<dbReference type="Gene3D" id="2.60.120.10">
    <property type="entry name" value="Jelly Rolls"/>
    <property type="match status" value="1"/>
</dbReference>
<name>A0ABS2IAV9_9GAMM</name>
<dbReference type="PANTHER" id="PTHR11019">
    <property type="entry name" value="HTH-TYPE TRANSCRIPTIONAL REGULATOR NIMR"/>
    <property type="match status" value="1"/>
</dbReference>
<evidence type="ECO:0000313" key="6">
    <source>
        <dbReference type="Proteomes" id="UP000717995"/>
    </source>
</evidence>
<organism evidence="5 6">
    <name type="scientific">Zestomonas insulae</name>
    <dbReference type="NCBI Taxonomy" id="2809017"/>
    <lineage>
        <taxon>Bacteria</taxon>
        <taxon>Pseudomonadati</taxon>
        <taxon>Pseudomonadota</taxon>
        <taxon>Gammaproteobacteria</taxon>
        <taxon>Pseudomonadales</taxon>
        <taxon>Pseudomonadaceae</taxon>
        <taxon>Zestomonas</taxon>
    </lineage>
</organism>
<dbReference type="CDD" id="cd06124">
    <property type="entry name" value="cupin_NimR-like_N"/>
    <property type="match status" value="1"/>
</dbReference>
<proteinExistence type="predicted"/>
<dbReference type="SUPFAM" id="SSF51182">
    <property type="entry name" value="RmlC-like cupins"/>
    <property type="match status" value="1"/>
</dbReference>
<dbReference type="Pfam" id="PF02311">
    <property type="entry name" value="AraC_binding"/>
    <property type="match status" value="1"/>
</dbReference>
<dbReference type="InterPro" id="IPR018060">
    <property type="entry name" value="HTH_AraC"/>
</dbReference>
<dbReference type="InterPro" id="IPR003313">
    <property type="entry name" value="AraC-bd"/>
</dbReference>
<comment type="caution">
    <text evidence="5">The sequence shown here is derived from an EMBL/GenBank/DDBJ whole genome shotgun (WGS) entry which is preliminary data.</text>
</comment>
<dbReference type="InterPro" id="IPR011051">
    <property type="entry name" value="RmlC_Cupin_sf"/>
</dbReference>
<evidence type="ECO:0000256" key="1">
    <source>
        <dbReference type="ARBA" id="ARBA00023015"/>
    </source>
</evidence>
<dbReference type="PANTHER" id="PTHR11019:SF159">
    <property type="entry name" value="TRANSCRIPTIONAL REGULATOR-RELATED"/>
    <property type="match status" value="1"/>
</dbReference>
<evidence type="ECO:0000256" key="2">
    <source>
        <dbReference type="ARBA" id="ARBA00023125"/>
    </source>
</evidence>
<dbReference type="PROSITE" id="PS01124">
    <property type="entry name" value="HTH_ARAC_FAMILY_2"/>
    <property type="match status" value="1"/>
</dbReference>
<dbReference type="InterPro" id="IPR009057">
    <property type="entry name" value="Homeodomain-like_sf"/>
</dbReference>
<feature type="domain" description="HTH araC/xylS-type" evidence="4">
    <location>
        <begin position="152"/>
        <end position="249"/>
    </location>
</feature>
<dbReference type="PROSITE" id="PS00041">
    <property type="entry name" value="HTH_ARAC_FAMILY_1"/>
    <property type="match status" value="1"/>
</dbReference>
<keyword evidence="1" id="KW-0805">Transcription regulation</keyword>
<evidence type="ECO:0000259" key="4">
    <source>
        <dbReference type="PROSITE" id="PS01124"/>
    </source>
</evidence>
<gene>
    <name evidence="5" type="ORF">JQX08_05440</name>
</gene>
<dbReference type="Proteomes" id="UP000717995">
    <property type="component" value="Unassembled WGS sequence"/>
</dbReference>
<evidence type="ECO:0000313" key="5">
    <source>
        <dbReference type="EMBL" id="MBM7060145.1"/>
    </source>
</evidence>